<accession>A0ABR2QE77</accession>
<keyword evidence="5 6" id="KW-0472">Membrane</keyword>
<sequence>MLSMVVAALVETARVNTASKHDLLDTPKAIVSMSIWWLVSQYVLIGYGDCLAVVGLQELFYDQMPEEMRSIGAAAYIVGVGSFLNTALISVVQAITSRHGNEWLGDNLNRANLNYFYWVLAGLSGVNFCVYMWIAKGNKGKELEMGSYLDGKE</sequence>
<keyword evidence="3 6" id="KW-0812">Transmembrane</keyword>
<protein>
    <submittedName>
        <fullName evidence="7">Uncharacterized protein</fullName>
    </submittedName>
</protein>
<comment type="caution">
    <text evidence="7">The sequence shown here is derived from an EMBL/GenBank/DDBJ whole genome shotgun (WGS) entry which is preliminary data.</text>
</comment>
<evidence type="ECO:0000313" key="7">
    <source>
        <dbReference type="EMBL" id="KAK8998992.1"/>
    </source>
</evidence>
<evidence type="ECO:0000256" key="2">
    <source>
        <dbReference type="ARBA" id="ARBA00005982"/>
    </source>
</evidence>
<dbReference type="Gene3D" id="1.20.1250.20">
    <property type="entry name" value="MFS general substrate transporter like domains"/>
    <property type="match status" value="1"/>
</dbReference>
<keyword evidence="4 6" id="KW-1133">Transmembrane helix</keyword>
<dbReference type="Pfam" id="PF00854">
    <property type="entry name" value="PTR2"/>
    <property type="match status" value="1"/>
</dbReference>
<gene>
    <name evidence="7" type="ORF">V6N11_070171</name>
</gene>
<evidence type="ECO:0000256" key="4">
    <source>
        <dbReference type="ARBA" id="ARBA00022989"/>
    </source>
</evidence>
<evidence type="ECO:0000256" key="5">
    <source>
        <dbReference type="ARBA" id="ARBA00023136"/>
    </source>
</evidence>
<dbReference type="InterPro" id="IPR000109">
    <property type="entry name" value="POT_fam"/>
</dbReference>
<name>A0ABR2QE77_9ROSI</name>
<keyword evidence="8" id="KW-1185">Reference proteome</keyword>
<dbReference type="Proteomes" id="UP001396334">
    <property type="component" value="Unassembled WGS sequence"/>
</dbReference>
<comment type="subcellular location">
    <subcellularLocation>
        <location evidence="1">Membrane</location>
        <topology evidence="1">Multi-pass membrane protein</topology>
    </subcellularLocation>
</comment>
<dbReference type="EMBL" id="JBBPBN010000040">
    <property type="protein sequence ID" value="KAK8998992.1"/>
    <property type="molecule type" value="Genomic_DNA"/>
</dbReference>
<evidence type="ECO:0000313" key="8">
    <source>
        <dbReference type="Proteomes" id="UP001396334"/>
    </source>
</evidence>
<proteinExistence type="inferred from homology"/>
<comment type="similarity">
    <text evidence="2">Belongs to the major facilitator superfamily. Proton-dependent oligopeptide transporter (POT/PTR) (TC 2.A.17) family.</text>
</comment>
<evidence type="ECO:0000256" key="3">
    <source>
        <dbReference type="ARBA" id="ARBA00022692"/>
    </source>
</evidence>
<organism evidence="7 8">
    <name type="scientific">Hibiscus sabdariffa</name>
    <name type="common">roselle</name>
    <dbReference type="NCBI Taxonomy" id="183260"/>
    <lineage>
        <taxon>Eukaryota</taxon>
        <taxon>Viridiplantae</taxon>
        <taxon>Streptophyta</taxon>
        <taxon>Embryophyta</taxon>
        <taxon>Tracheophyta</taxon>
        <taxon>Spermatophyta</taxon>
        <taxon>Magnoliopsida</taxon>
        <taxon>eudicotyledons</taxon>
        <taxon>Gunneridae</taxon>
        <taxon>Pentapetalae</taxon>
        <taxon>rosids</taxon>
        <taxon>malvids</taxon>
        <taxon>Malvales</taxon>
        <taxon>Malvaceae</taxon>
        <taxon>Malvoideae</taxon>
        <taxon>Hibiscus</taxon>
    </lineage>
</organism>
<dbReference type="InterPro" id="IPR036259">
    <property type="entry name" value="MFS_trans_sf"/>
</dbReference>
<evidence type="ECO:0000256" key="1">
    <source>
        <dbReference type="ARBA" id="ARBA00004141"/>
    </source>
</evidence>
<evidence type="ECO:0000256" key="6">
    <source>
        <dbReference type="SAM" id="Phobius"/>
    </source>
</evidence>
<feature type="transmembrane region" description="Helical" evidence="6">
    <location>
        <begin position="41"/>
        <end position="61"/>
    </location>
</feature>
<feature type="transmembrane region" description="Helical" evidence="6">
    <location>
        <begin position="115"/>
        <end position="135"/>
    </location>
</feature>
<dbReference type="SUPFAM" id="SSF103473">
    <property type="entry name" value="MFS general substrate transporter"/>
    <property type="match status" value="1"/>
</dbReference>
<feature type="transmembrane region" description="Helical" evidence="6">
    <location>
        <begin position="73"/>
        <end position="95"/>
    </location>
</feature>
<reference evidence="7 8" key="1">
    <citation type="journal article" date="2024" name="G3 (Bethesda)">
        <title>Genome assembly of Hibiscus sabdariffa L. provides insights into metabolisms of medicinal natural products.</title>
        <authorList>
            <person name="Kim T."/>
        </authorList>
    </citation>
    <scope>NUCLEOTIDE SEQUENCE [LARGE SCALE GENOMIC DNA]</scope>
    <source>
        <strain evidence="7">TK-2024</strain>
        <tissue evidence="7">Old leaves</tissue>
    </source>
</reference>
<dbReference type="PANTHER" id="PTHR11654">
    <property type="entry name" value="OLIGOPEPTIDE TRANSPORTER-RELATED"/>
    <property type="match status" value="1"/>
</dbReference>